<comment type="caution">
    <text evidence="1">The sequence shown here is derived from an EMBL/GenBank/DDBJ whole genome shotgun (WGS) entry which is preliminary data.</text>
</comment>
<sequence length="112" mass="12124">MEAGLKMLAGLRANRTSEGAAGFEDTAELDFGLRWGFSRTVGSIKRRAAGAASLSWRDAVNRPLMLTGGFFTDAAAGMAVQDGDKDKWVGLLRSTMGKEISLVDRRMRGRVE</sequence>
<reference evidence="1 2" key="1">
    <citation type="submission" date="2024-11" db="EMBL/GenBank/DDBJ databases">
        <title>Chromosome-level genome assembly of Eucalyptus globulus Labill. provides insights into its genome evolution.</title>
        <authorList>
            <person name="Li X."/>
        </authorList>
    </citation>
    <scope>NUCLEOTIDE SEQUENCE [LARGE SCALE GENOMIC DNA]</scope>
    <source>
        <strain evidence="1">CL2024</strain>
        <tissue evidence="1">Fresh tender leaves</tissue>
    </source>
</reference>
<evidence type="ECO:0000313" key="2">
    <source>
        <dbReference type="Proteomes" id="UP001634007"/>
    </source>
</evidence>
<gene>
    <name evidence="1" type="ORF">ACJRO7_023074</name>
</gene>
<proteinExistence type="predicted"/>
<dbReference type="AlphaFoldDB" id="A0ABD3K440"/>
<evidence type="ECO:0000313" key="1">
    <source>
        <dbReference type="EMBL" id="KAL3733647.1"/>
    </source>
</evidence>
<dbReference type="Proteomes" id="UP001634007">
    <property type="component" value="Unassembled WGS sequence"/>
</dbReference>
<protein>
    <submittedName>
        <fullName evidence="1">Uncharacterized protein</fullName>
    </submittedName>
</protein>
<organism evidence="1 2">
    <name type="scientific">Eucalyptus globulus</name>
    <name type="common">Tasmanian blue gum</name>
    <dbReference type="NCBI Taxonomy" id="34317"/>
    <lineage>
        <taxon>Eukaryota</taxon>
        <taxon>Viridiplantae</taxon>
        <taxon>Streptophyta</taxon>
        <taxon>Embryophyta</taxon>
        <taxon>Tracheophyta</taxon>
        <taxon>Spermatophyta</taxon>
        <taxon>Magnoliopsida</taxon>
        <taxon>eudicotyledons</taxon>
        <taxon>Gunneridae</taxon>
        <taxon>Pentapetalae</taxon>
        <taxon>rosids</taxon>
        <taxon>malvids</taxon>
        <taxon>Myrtales</taxon>
        <taxon>Myrtaceae</taxon>
        <taxon>Myrtoideae</taxon>
        <taxon>Eucalypteae</taxon>
        <taxon>Eucalyptus</taxon>
    </lineage>
</organism>
<dbReference type="EMBL" id="JBJKBG010000006">
    <property type="protein sequence ID" value="KAL3733647.1"/>
    <property type="molecule type" value="Genomic_DNA"/>
</dbReference>
<keyword evidence="2" id="KW-1185">Reference proteome</keyword>
<name>A0ABD3K440_EUCGL</name>
<accession>A0ABD3K440</accession>